<accession>A0ABS8H5R4</accession>
<evidence type="ECO:0000313" key="1">
    <source>
        <dbReference type="EMBL" id="MCC4232901.1"/>
    </source>
</evidence>
<keyword evidence="2" id="KW-1185">Reference proteome</keyword>
<protein>
    <submittedName>
        <fullName evidence="1">Uncharacterized protein</fullName>
    </submittedName>
</protein>
<evidence type="ECO:0000313" key="2">
    <source>
        <dbReference type="Proteomes" id="UP001198830"/>
    </source>
</evidence>
<sequence length="184" mass="19340">MITVLLPLLFAAVASPADPRPSDPILRALVEGEAAQAQGDSASLGRKARMLSVLGAAPVRGQEDLAALWRRQAQGVGATVDMPPFRGRALGPAYRRGSLVPGGSMTMRQLFLGGQRAQIMVAPVGEGSGHLSIRVEGAQGETLCQKAVGGPQADCAWMPLFTDRYSIVIENVGEASASFYLLVR</sequence>
<organism evidence="1 2">
    <name type="scientific">Sphingobium soli</name>
    <dbReference type="NCBI Taxonomy" id="1591116"/>
    <lineage>
        <taxon>Bacteria</taxon>
        <taxon>Pseudomonadati</taxon>
        <taxon>Pseudomonadota</taxon>
        <taxon>Alphaproteobacteria</taxon>
        <taxon>Sphingomonadales</taxon>
        <taxon>Sphingomonadaceae</taxon>
        <taxon>Sphingobium</taxon>
    </lineage>
</organism>
<gene>
    <name evidence="1" type="ORF">LL253_09370</name>
</gene>
<dbReference type="EMBL" id="JAJGNP010000005">
    <property type="protein sequence ID" value="MCC4232901.1"/>
    <property type="molecule type" value="Genomic_DNA"/>
</dbReference>
<proteinExistence type="predicted"/>
<reference evidence="1 2" key="1">
    <citation type="submission" date="2021-10" db="EMBL/GenBank/DDBJ databases">
        <title>The diversity and Nitrogen Metabolism of Culturable Nitrate-Utilizing Bacteria Within the Oxygen Minimum Zone of the Changjiang (Yangtze River)Estuary.</title>
        <authorList>
            <person name="Zhang D."/>
            <person name="Zheng J."/>
            <person name="Liu S."/>
            <person name="He W."/>
        </authorList>
    </citation>
    <scope>NUCLEOTIDE SEQUENCE [LARGE SCALE GENOMIC DNA]</scope>
    <source>
        <strain evidence="1 2">FXH275-2</strain>
    </source>
</reference>
<dbReference type="Proteomes" id="UP001198830">
    <property type="component" value="Unassembled WGS sequence"/>
</dbReference>
<name>A0ABS8H5R4_9SPHN</name>
<dbReference type="RefSeq" id="WP_228227004.1">
    <property type="nucleotide sequence ID" value="NZ_JAJGNP010000005.1"/>
</dbReference>
<comment type="caution">
    <text evidence="1">The sequence shown here is derived from an EMBL/GenBank/DDBJ whole genome shotgun (WGS) entry which is preliminary data.</text>
</comment>